<dbReference type="EMBL" id="MNVB01000035">
    <property type="protein sequence ID" value="OIO17273.1"/>
    <property type="molecule type" value="Genomic_DNA"/>
</dbReference>
<name>A0A1J4U1L3_9BACT</name>
<evidence type="ECO:0000313" key="2">
    <source>
        <dbReference type="Proteomes" id="UP000182465"/>
    </source>
</evidence>
<evidence type="ECO:0000313" key="1">
    <source>
        <dbReference type="EMBL" id="OIO17273.1"/>
    </source>
</evidence>
<gene>
    <name evidence="1" type="ORF">AUJ29_01730</name>
</gene>
<dbReference type="AlphaFoldDB" id="A0A1J4U1L3"/>
<sequence length="70" mass="8246">MKLPNLKQQQAGNFSTISDYKIRKNKYEFLVHNKKTHSSPCSNGRIYRFGFSFDMPPNWIGCCIFRNDIN</sequence>
<organism evidence="1 2">
    <name type="scientific">Candidatus Kuenenbacteria bacterium CG1_02_38_13</name>
    <dbReference type="NCBI Taxonomy" id="1805235"/>
    <lineage>
        <taxon>Bacteria</taxon>
        <taxon>Candidatus Kueneniibacteriota</taxon>
    </lineage>
</organism>
<protein>
    <submittedName>
        <fullName evidence="1">Uncharacterized protein</fullName>
    </submittedName>
</protein>
<proteinExistence type="predicted"/>
<accession>A0A1J4U1L3</accession>
<dbReference type="Proteomes" id="UP000182465">
    <property type="component" value="Unassembled WGS sequence"/>
</dbReference>
<comment type="caution">
    <text evidence="1">The sequence shown here is derived from an EMBL/GenBank/DDBJ whole genome shotgun (WGS) entry which is preliminary data.</text>
</comment>
<reference evidence="1 2" key="1">
    <citation type="journal article" date="2016" name="Environ. Microbiol.">
        <title>Genomic resolution of a cold subsurface aquifer community provides metabolic insights for novel microbes adapted to high CO concentrations.</title>
        <authorList>
            <person name="Probst A.J."/>
            <person name="Castelle C.J."/>
            <person name="Singh A."/>
            <person name="Brown C.T."/>
            <person name="Anantharaman K."/>
            <person name="Sharon I."/>
            <person name="Hug L.A."/>
            <person name="Burstein D."/>
            <person name="Emerson J.B."/>
            <person name="Thomas B.C."/>
            <person name="Banfield J.F."/>
        </authorList>
    </citation>
    <scope>NUCLEOTIDE SEQUENCE [LARGE SCALE GENOMIC DNA]</scope>
    <source>
        <strain evidence="1">CG1_02_38_13</strain>
    </source>
</reference>